<evidence type="ECO:0000313" key="3">
    <source>
        <dbReference type="EMBL" id="TQM75675.1"/>
    </source>
</evidence>
<keyword evidence="1" id="KW-0812">Transmembrane</keyword>
<name>A0A543IYL7_9ACTN</name>
<keyword evidence="1" id="KW-1133">Transmembrane helix</keyword>
<feature type="signal peptide" evidence="2">
    <location>
        <begin position="1"/>
        <end position="21"/>
    </location>
</feature>
<feature type="chain" id="PRO_5021816492" evidence="2">
    <location>
        <begin position="22"/>
        <end position="85"/>
    </location>
</feature>
<dbReference type="AlphaFoldDB" id="A0A543IYL7"/>
<dbReference type="NCBIfam" id="NF041742">
    <property type="entry name" value="WGxxGxxG_fam"/>
    <property type="match status" value="1"/>
</dbReference>
<accession>A0A543IYL7</accession>
<evidence type="ECO:0000256" key="1">
    <source>
        <dbReference type="SAM" id="Phobius"/>
    </source>
</evidence>
<protein>
    <submittedName>
        <fullName evidence="3">MYXO-CTERM domain-containing protein</fullName>
    </submittedName>
</protein>
<feature type="transmembrane region" description="Helical" evidence="1">
    <location>
        <begin position="48"/>
        <end position="68"/>
    </location>
</feature>
<dbReference type="EMBL" id="VFPQ01000001">
    <property type="protein sequence ID" value="TQM75675.1"/>
    <property type="molecule type" value="Genomic_DNA"/>
</dbReference>
<proteinExistence type="predicted"/>
<keyword evidence="2" id="KW-0732">Signal</keyword>
<keyword evidence="1" id="KW-0472">Membrane</keyword>
<evidence type="ECO:0000256" key="2">
    <source>
        <dbReference type="SAM" id="SignalP"/>
    </source>
</evidence>
<comment type="caution">
    <text evidence="3">The sequence shown here is derived from an EMBL/GenBank/DDBJ whole genome shotgun (WGS) entry which is preliminary data.</text>
</comment>
<evidence type="ECO:0000313" key="4">
    <source>
        <dbReference type="Proteomes" id="UP000319213"/>
    </source>
</evidence>
<organism evidence="3 4">
    <name type="scientific">Thermopolyspora flexuosa</name>
    <dbReference type="NCBI Taxonomy" id="103836"/>
    <lineage>
        <taxon>Bacteria</taxon>
        <taxon>Bacillati</taxon>
        <taxon>Actinomycetota</taxon>
        <taxon>Actinomycetes</taxon>
        <taxon>Streptosporangiales</taxon>
        <taxon>Streptosporangiaceae</taxon>
        <taxon>Thermopolyspora</taxon>
    </lineage>
</organism>
<reference evidence="3 4" key="1">
    <citation type="submission" date="2019-06" db="EMBL/GenBank/DDBJ databases">
        <title>Sequencing the genomes of 1000 actinobacteria strains.</title>
        <authorList>
            <person name="Klenk H.-P."/>
        </authorList>
    </citation>
    <scope>NUCLEOTIDE SEQUENCE [LARGE SCALE GENOMIC DNA]</scope>
    <source>
        <strain evidence="3 4">DSM 43186</strain>
    </source>
</reference>
<keyword evidence="4" id="KW-1185">Reference proteome</keyword>
<gene>
    <name evidence="3" type="ORF">FHX40_2391</name>
</gene>
<dbReference type="RefSeq" id="WP_306465681.1">
    <property type="nucleotide sequence ID" value="NZ_BMPV01000001.1"/>
</dbReference>
<dbReference type="Proteomes" id="UP000319213">
    <property type="component" value="Unassembled WGS sequence"/>
</dbReference>
<sequence length="85" mass="8757">MRKAFTGLGLALFLTLVPAAAATADSVAAPVTHSQVAAPEPQQRDEGGGNAGLWGLLGLLGLAGLAGMRKTRERAREHIGDRGMH</sequence>